<name>A0A0F9HKV5_9ZZZZ</name>
<dbReference type="EMBL" id="LAZR01014780">
    <property type="protein sequence ID" value="KKM15976.1"/>
    <property type="molecule type" value="Genomic_DNA"/>
</dbReference>
<dbReference type="AlphaFoldDB" id="A0A0F9HKV5"/>
<sequence>MSATVEVRVLHGGAPALGSDATGQTLRFKEADNDTQDSSDPIDRPGAGVVFSFRKSFLLVCTSLPDGFLSNLRFFSDGSPIGTGQRVLFAKSVPYIQATSADLDTAISLVDVDTKTQNNPDVIQAGNFIDGNNDVAPFAGGALQAHVMLQLEVGSTAVGGDGGSKSLTYRFDET</sequence>
<comment type="caution">
    <text evidence="1">The sequence shown here is derived from an EMBL/GenBank/DDBJ whole genome shotgun (WGS) entry which is preliminary data.</text>
</comment>
<proteinExistence type="predicted"/>
<gene>
    <name evidence="1" type="ORF">LCGC14_1690490</name>
</gene>
<reference evidence="1" key="1">
    <citation type="journal article" date="2015" name="Nature">
        <title>Complex archaea that bridge the gap between prokaryotes and eukaryotes.</title>
        <authorList>
            <person name="Spang A."/>
            <person name="Saw J.H."/>
            <person name="Jorgensen S.L."/>
            <person name="Zaremba-Niedzwiedzka K."/>
            <person name="Martijn J."/>
            <person name="Lind A.E."/>
            <person name="van Eijk R."/>
            <person name="Schleper C."/>
            <person name="Guy L."/>
            <person name="Ettema T.J."/>
        </authorList>
    </citation>
    <scope>NUCLEOTIDE SEQUENCE</scope>
</reference>
<evidence type="ECO:0000313" key="1">
    <source>
        <dbReference type="EMBL" id="KKM15976.1"/>
    </source>
</evidence>
<organism evidence="1">
    <name type="scientific">marine sediment metagenome</name>
    <dbReference type="NCBI Taxonomy" id="412755"/>
    <lineage>
        <taxon>unclassified sequences</taxon>
        <taxon>metagenomes</taxon>
        <taxon>ecological metagenomes</taxon>
    </lineage>
</organism>
<accession>A0A0F9HKV5</accession>
<protein>
    <submittedName>
        <fullName evidence="1">Uncharacterized protein</fullName>
    </submittedName>
</protein>